<name>A0ABW3HSN3_9BACL</name>
<comment type="caution">
    <text evidence="3">The sequence shown here is derived from an EMBL/GenBank/DDBJ whole genome shotgun (WGS) entry which is preliminary data.</text>
</comment>
<dbReference type="CDD" id="cd00130">
    <property type="entry name" value="PAS"/>
    <property type="match status" value="1"/>
</dbReference>
<dbReference type="SUPFAM" id="SSF109604">
    <property type="entry name" value="HD-domain/PDEase-like"/>
    <property type="match status" value="1"/>
</dbReference>
<organism evidence="3 4">
    <name type="scientific">Paenibacillus chungangensis</name>
    <dbReference type="NCBI Taxonomy" id="696535"/>
    <lineage>
        <taxon>Bacteria</taxon>
        <taxon>Bacillati</taxon>
        <taxon>Bacillota</taxon>
        <taxon>Bacilli</taxon>
        <taxon>Bacillales</taxon>
        <taxon>Paenibacillaceae</taxon>
        <taxon>Paenibacillus</taxon>
    </lineage>
</organism>
<dbReference type="Gene3D" id="1.10.3210.10">
    <property type="entry name" value="Hypothetical protein af1432"/>
    <property type="match status" value="1"/>
</dbReference>
<dbReference type="Gene3D" id="3.30.450.20">
    <property type="entry name" value="PAS domain"/>
    <property type="match status" value="1"/>
</dbReference>
<dbReference type="InterPro" id="IPR037522">
    <property type="entry name" value="HD_GYP_dom"/>
</dbReference>
<dbReference type="Pfam" id="PF13487">
    <property type="entry name" value="HD_5"/>
    <property type="match status" value="1"/>
</dbReference>
<dbReference type="InterPro" id="IPR052020">
    <property type="entry name" value="Cyclic_di-GMP/3'3'-cGAMP_PDE"/>
</dbReference>
<dbReference type="SMART" id="SM00471">
    <property type="entry name" value="HDc"/>
    <property type="match status" value="1"/>
</dbReference>
<evidence type="ECO:0000313" key="3">
    <source>
        <dbReference type="EMBL" id="MFD0960501.1"/>
    </source>
</evidence>
<dbReference type="InterPro" id="IPR035965">
    <property type="entry name" value="PAS-like_dom_sf"/>
</dbReference>
<dbReference type="InterPro" id="IPR013767">
    <property type="entry name" value="PAS_fold"/>
</dbReference>
<dbReference type="RefSeq" id="WP_377565012.1">
    <property type="nucleotide sequence ID" value="NZ_JBHTJZ010000021.1"/>
</dbReference>
<dbReference type="CDD" id="cd00077">
    <property type="entry name" value="HDc"/>
    <property type="match status" value="1"/>
</dbReference>
<evidence type="ECO:0000259" key="1">
    <source>
        <dbReference type="PROSITE" id="PS50112"/>
    </source>
</evidence>
<protein>
    <submittedName>
        <fullName evidence="3">HD domain-containing phosphohydrolase</fullName>
    </submittedName>
</protein>
<reference evidence="4" key="1">
    <citation type="journal article" date="2019" name="Int. J. Syst. Evol. Microbiol.">
        <title>The Global Catalogue of Microorganisms (GCM) 10K type strain sequencing project: providing services to taxonomists for standard genome sequencing and annotation.</title>
        <authorList>
            <consortium name="The Broad Institute Genomics Platform"/>
            <consortium name="The Broad Institute Genome Sequencing Center for Infectious Disease"/>
            <person name="Wu L."/>
            <person name="Ma J."/>
        </authorList>
    </citation>
    <scope>NUCLEOTIDE SEQUENCE [LARGE SCALE GENOMIC DNA]</scope>
    <source>
        <strain evidence="4">CCUG 59129</strain>
    </source>
</reference>
<evidence type="ECO:0000259" key="2">
    <source>
        <dbReference type="PROSITE" id="PS51832"/>
    </source>
</evidence>
<gene>
    <name evidence="3" type="ORF">ACFQ2I_13995</name>
</gene>
<dbReference type="NCBIfam" id="TIGR00229">
    <property type="entry name" value="sensory_box"/>
    <property type="match status" value="1"/>
</dbReference>
<evidence type="ECO:0000313" key="4">
    <source>
        <dbReference type="Proteomes" id="UP001596989"/>
    </source>
</evidence>
<keyword evidence="4" id="KW-1185">Reference proteome</keyword>
<dbReference type="Pfam" id="PF00989">
    <property type="entry name" value="PAS"/>
    <property type="match status" value="1"/>
</dbReference>
<dbReference type="PROSITE" id="PS51832">
    <property type="entry name" value="HD_GYP"/>
    <property type="match status" value="1"/>
</dbReference>
<dbReference type="InterPro" id="IPR000014">
    <property type="entry name" value="PAS"/>
</dbReference>
<feature type="domain" description="PAS" evidence="1">
    <location>
        <begin position="1"/>
        <end position="45"/>
    </location>
</feature>
<dbReference type="SUPFAM" id="SSF55785">
    <property type="entry name" value="PYP-like sensor domain (PAS domain)"/>
    <property type="match status" value="1"/>
</dbReference>
<sequence>MEDSLRMFLALGDAVIITDEQHRIIAVNHSYERITGYAQHEIAGKKAGIVRTPFTPRLSYDQMKEAIQDGKAWSGVFTNRKKNGQLWHSSITITPFVKEESTYFVGVFRELERLERGFYLDEERIEGIQGSLLRVLAVSCEIRDPGIEEHLLRVQKLTERLVIRHNELAGLKLSERKQAQIAHSSILHDIGKSAVPEGILYKPGPLASYERKIVEMHTQIGVDILDKVNVELDDTLFEHEFATAKNIILHHHERWDGSGYPYGLSGSQIPLEARIVSVVDVFDALTSKRPYKEKWSTDGALQYLKDKSGSQFDPAIVDSFLSLYEDDSLVENELQHHQMTVTSN</sequence>
<accession>A0ABW3HSN3</accession>
<dbReference type="EMBL" id="JBHTJZ010000021">
    <property type="protein sequence ID" value="MFD0960501.1"/>
    <property type="molecule type" value="Genomic_DNA"/>
</dbReference>
<feature type="domain" description="HD-GYP" evidence="2">
    <location>
        <begin position="125"/>
        <end position="336"/>
    </location>
</feature>
<dbReference type="PANTHER" id="PTHR45228">
    <property type="entry name" value="CYCLIC DI-GMP PHOSPHODIESTERASE TM_0186-RELATED"/>
    <property type="match status" value="1"/>
</dbReference>
<dbReference type="PROSITE" id="PS50112">
    <property type="entry name" value="PAS"/>
    <property type="match status" value="1"/>
</dbReference>
<proteinExistence type="predicted"/>
<dbReference type="PANTHER" id="PTHR45228:SF8">
    <property type="entry name" value="TWO-COMPONENT RESPONSE REGULATOR-RELATED"/>
    <property type="match status" value="1"/>
</dbReference>
<dbReference type="InterPro" id="IPR003607">
    <property type="entry name" value="HD/PDEase_dom"/>
</dbReference>
<dbReference type="SMART" id="SM00091">
    <property type="entry name" value="PAS"/>
    <property type="match status" value="1"/>
</dbReference>
<dbReference type="Proteomes" id="UP001596989">
    <property type="component" value="Unassembled WGS sequence"/>
</dbReference>